<feature type="region of interest" description="Disordered" evidence="7">
    <location>
        <begin position="123"/>
        <end position="158"/>
    </location>
</feature>
<accession>A0A8J2U0F7</accession>
<name>A0A8J2U0F7_9MICO</name>
<keyword evidence="1 6" id="KW-0285">Flavoprotein</keyword>
<dbReference type="GO" id="GO:0004497">
    <property type="term" value="F:monooxygenase activity"/>
    <property type="evidence" value="ECO:0007669"/>
    <property type="project" value="UniProtKB-KW"/>
</dbReference>
<feature type="region of interest" description="Disordered" evidence="7">
    <location>
        <begin position="363"/>
        <end position="398"/>
    </location>
</feature>
<dbReference type="EMBL" id="BMFY01000016">
    <property type="protein sequence ID" value="GGA25229.1"/>
    <property type="molecule type" value="Genomic_DNA"/>
</dbReference>
<keyword evidence="10" id="KW-1185">Reference proteome</keyword>
<gene>
    <name evidence="9" type="ORF">GCM10011333_30270</name>
</gene>
<dbReference type="GO" id="GO:0016705">
    <property type="term" value="F:oxidoreductase activity, acting on paired donors, with incorporation or reduction of molecular oxygen"/>
    <property type="evidence" value="ECO:0007669"/>
    <property type="project" value="InterPro"/>
</dbReference>
<protein>
    <submittedName>
        <fullName evidence="9">Monooxygenase</fullName>
    </submittedName>
</protein>
<feature type="binding site" evidence="6">
    <location>
        <position position="82"/>
    </location>
    <ligand>
        <name>FMN</name>
        <dbReference type="ChEBI" id="CHEBI:58210"/>
    </ligand>
</feature>
<dbReference type="PANTHER" id="PTHR30011">
    <property type="entry name" value="ALKANESULFONATE MONOOXYGENASE-RELATED"/>
    <property type="match status" value="1"/>
</dbReference>
<evidence type="ECO:0000313" key="9">
    <source>
        <dbReference type="EMBL" id="GGA25229.1"/>
    </source>
</evidence>
<dbReference type="InterPro" id="IPR011251">
    <property type="entry name" value="Luciferase-like_dom"/>
</dbReference>
<feature type="domain" description="Luciferase-like" evidence="8">
    <location>
        <begin position="165"/>
        <end position="289"/>
    </location>
</feature>
<evidence type="ECO:0000256" key="4">
    <source>
        <dbReference type="ARBA" id="ARBA00023033"/>
    </source>
</evidence>
<dbReference type="AlphaFoldDB" id="A0A8J2U0F7"/>
<dbReference type="PANTHER" id="PTHR30011:SF16">
    <property type="entry name" value="C2H2 FINGER DOMAIN TRANSCRIPTION FACTOR (EUROFUNG)-RELATED"/>
    <property type="match status" value="1"/>
</dbReference>
<dbReference type="SUPFAM" id="SSF51679">
    <property type="entry name" value="Bacterial luciferase-like"/>
    <property type="match status" value="1"/>
</dbReference>
<evidence type="ECO:0000259" key="8">
    <source>
        <dbReference type="Pfam" id="PF00296"/>
    </source>
</evidence>
<evidence type="ECO:0000256" key="2">
    <source>
        <dbReference type="ARBA" id="ARBA00022643"/>
    </source>
</evidence>
<dbReference type="Gene3D" id="3.20.20.30">
    <property type="entry name" value="Luciferase-like domain"/>
    <property type="match status" value="1"/>
</dbReference>
<dbReference type="PIRSF" id="PIRSF000337">
    <property type="entry name" value="NTA_MOA"/>
    <property type="match status" value="1"/>
</dbReference>
<evidence type="ECO:0000256" key="1">
    <source>
        <dbReference type="ARBA" id="ARBA00022630"/>
    </source>
</evidence>
<feature type="binding site" evidence="6">
    <location>
        <position position="51"/>
    </location>
    <ligand>
        <name>FMN</name>
        <dbReference type="ChEBI" id="CHEBI:58210"/>
    </ligand>
</feature>
<dbReference type="InterPro" id="IPR036661">
    <property type="entry name" value="Luciferase-like_sf"/>
</dbReference>
<dbReference type="Pfam" id="PF00296">
    <property type="entry name" value="Bac_luciferase"/>
    <property type="match status" value="2"/>
</dbReference>
<proteinExistence type="inferred from homology"/>
<comment type="caution">
    <text evidence="9">The sequence shown here is derived from an EMBL/GenBank/DDBJ whole genome shotgun (WGS) entry which is preliminary data.</text>
</comment>
<keyword evidence="2 6" id="KW-0288">FMN</keyword>
<sequence length="398" mass="42013">MTFTLAAGLGVADDHPGAAAHDPGRLLDPGYWLGAVQLAERAGFDLVTLHDRFGPGRLPRLDTSLLASWLAARTAVIGLLPTMTTTHTEPFHVGKNLATLDHISGGRAGWLVAVSRTEEESRLVGRGHPALAVPGASTERPGAGAERSGAGDRETSGDLDGELQAEAADAIEVARRLWDSWEDDAEIRDTATGRFIDRDKVHYIDFTGRYFSVKGPSITPRPPQGQPVVVIPADSPAALRTAVDGADAVLIPAPVVSDDPAAALGEVREAQRRHHRRGAALKVFADVPVRLAGQAGQPGTPEALAEQVTDLASLGYDGVRFLLSDQDADLPLLAESIPGLLRARGLRPDAALHPGGTLRTRLGLRPAVNRYGPEADGDELTGEDSRLHRSSPGTGEQS</sequence>
<evidence type="ECO:0000256" key="5">
    <source>
        <dbReference type="ARBA" id="ARBA00033748"/>
    </source>
</evidence>
<evidence type="ECO:0000256" key="7">
    <source>
        <dbReference type="SAM" id="MobiDB-lite"/>
    </source>
</evidence>
<evidence type="ECO:0000256" key="6">
    <source>
        <dbReference type="PIRSR" id="PIRSR000337-1"/>
    </source>
</evidence>
<dbReference type="InterPro" id="IPR051260">
    <property type="entry name" value="Diverse_substr_monoxygenases"/>
</dbReference>
<dbReference type="Proteomes" id="UP000616114">
    <property type="component" value="Unassembled WGS sequence"/>
</dbReference>
<dbReference type="InterPro" id="IPR016215">
    <property type="entry name" value="NTA_MOA"/>
</dbReference>
<evidence type="ECO:0000256" key="3">
    <source>
        <dbReference type="ARBA" id="ARBA00023002"/>
    </source>
</evidence>
<evidence type="ECO:0000313" key="10">
    <source>
        <dbReference type="Proteomes" id="UP000616114"/>
    </source>
</evidence>
<organism evidence="9 10">
    <name type="scientific">Sediminivirga luteola</name>
    <dbReference type="NCBI Taxonomy" id="1774748"/>
    <lineage>
        <taxon>Bacteria</taxon>
        <taxon>Bacillati</taxon>
        <taxon>Actinomycetota</taxon>
        <taxon>Actinomycetes</taxon>
        <taxon>Micrococcales</taxon>
        <taxon>Brevibacteriaceae</taxon>
        <taxon>Sediminivirga</taxon>
    </lineage>
</organism>
<keyword evidence="3" id="KW-0560">Oxidoreductase</keyword>
<feature type="binding site" evidence="6">
    <location>
        <position position="235"/>
    </location>
    <ligand>
        <name>FMN</name>
        <dbReference type="ChEBI" id="CHEBI:58210"/>
    </ligand>
</feature>
<reference evidence="9" key="2">
    <citation type="submission" date="2020-09" db="EMBL/GenBank/DDBJ databases">
        <authorList>
            <person name="Sun Q."/>
            <person name="Zhou Y."/>
        </authorList>
    </citation>
    <scope>NUCLEOTIDE SEQUENCE</scope>
    <source>
        <strain evidence="9">CGMCC 1.12785</strain>
    </source>
</reference>
<dbReference type="RefSeq" id="WP_188551741.1">
    <property type="nucleotide sequence ID" value="NZ_BMFY01000016.1"/>
</dbReference>
<comment type="similarity">
    <text evidence="5">Belongs to the NtaA/SnaA/DszA monooxygenase family.</text>
</comment>
<feature type="domain" description="Luciferase-like" evidence="8">
    <location>
        <begin position="24"/>
        <end position="129"/>
    </location>
</feature>
<keyword evidence="4 9" id="KW-0503">Monooxygenase</keyword>
<reference evidence="9" key="1">
    <citation type="journal article" date="2014" name="Int. J. Syst. Evol. Microbiol.">
        <title>Complete genome sequence of Corynebacterium casei LMG S-19264T (=DSM 44701T), isolated from a smear-ripened cheese.</title>
        <authorList>
            <consortium name="US DOE Joint Genome Institute (JGI-PGF)"/>
            <person name="Walter F."/>
            <person name="Albersmeier A."/>
            <person name="Kalinowski J."/>
            <person name="Ruckert C."/>
        </authorList>
    </citation>
    <scope>NUCLEOTIDE SEQUENCE</scope>
    <source>
        <strain evidence="9">CGMCC 1.12785</strain>
    </source>
</reference>